<dbReference type="AlphaFoldDB" id="A0A5S3PCB4"/>
<proteinExistence type="predicted"/>
<gene>
    <name evidence="2" type="ORF">FDT80_15325</name>
</gene>
<dbReference type="EMBL" id="VANS01000004">
    <property type="protein sequence ID" value="TMM51227.1"/>
    <property type="molecule type" value="Genomic_DNA"/>
</dbReference>
<keyword evidence="3" id="KW-1185">Reference proteome</keyword>
<dbReference type="RefSeq" id="WP_138663186.1">
    <property type="nucleotide sequence ID" value="NZ_VANS01000004.1"/>
</dbReference>
<organism evidence="2 3">
    <name type="scientific">Sulfitobacter sabulilitoris</name>
    <dbReference type="NCBI Taxonomy" id="2562655"/>
    <lineage>
        <taxon>Bacteria</taxon>
        <taxon>Pseudomonadati</taxon>
        <taxon>Pseudomonadota</taxon>
        <taxon>Alphaproteobacteria</taxon>
        <taxon>Rhodobacterales</taxon>
        <taxon>Roseobacteraceae</taxon>
        <taxon>Sulfitobacter</taxon>
    </lineage>
</organism>
<feature type="signal peptide" evidence="1">
    <location>
        <begin position="1"/>
        <end position="20"/>
    </location>
</feature>
<dbReference type="OrthoDB" id="7987888at2"/>
<dbReference type="Proteomes" id="UP000309550">
    <property type="component" value="Unassembled WGS sequence"/>
</dbReference>
<name>A0A5S3PCB4_9RHOB</name>
<comment type="caution">
    <text evidence="2">The sequence shown here is derived from an EMBL/GenBank/DDBJ whole genome shotgun (WGS) entry which is preliminary data.</text>
</comment>
<sequence>MNVKFSQLAVLAALAGPLSAAERRHAYLEDGSGARIEIATIDIASDGAYAVTMTERAFSDHFLSMRPFKCVEGPEKTWCHVPYPYTIRRDISTDLTDLEYDFLFVWKGKGDYGINMWNGVYYRMARSGDALRGVLHELDMDLLASPPAADDLRPLGPQDIVESDPDSHWLPRLIIE</sequence>
<protein>
    <submittedName>
        <fullName evidence="2">Uncharacterized protein</fullName>
    </submittedName>
</protein>
<accession>A0A5S3PCB4</accession>
<evidence type="ECO:0000256" key="1">
    <source>
        <dbReference type="SAM" id="SignalP"/>
    </source>
</evidence>
<keyword evidence="1" id="KW-0732">Signal</keyword>
<evidence type="ECO:0000313" key="2">
    <source>
        <dbReference type="EMBL" id="TMM51227.1"/>
    </source>
</evidence>
<evidence type="ECO:0000313" key="3">
    <source>
        <dbReference type="Proteomes" id="UP000309550"/>
    </source>
</evidence>
<reference evidence="2 3" key="1">
    <citation type="submission" date="2019-05" db="EMBL/GenBank/DDBJ databases">
        <title>Sulfitobacter sabulilitoris sp. nov., isolated from a marine sand.</title>
        <authorList>
            <person name="Yoon J.-H."/>
        </authorList>
    </citation>
    <scope>NUCLEOTIDE SEQUENCE [LARGE SCALE GENOMIC DNA]</scope>
    <source>
        <strain evidence="2 3">HSMS-29</strain>
    </source>
</reference>
<feature type="chain" id="PRO_5024328132" evidence="1">
    <location>
        <begin position="21"/>
        <end position="176"/>
    </location>
</feature>